<dbReference type="InterPro" id="IPR036291">
    <property type="entry name" value="NAD(P)-bd_dom_sf"/>
</dbReference>
<dbReference type="Gene3D" id="3.40.50.720">
    <property type="entry name" value="NAD(P)-binding Rossmann-like Domain"/>
    <property type="match status" value="1"/>
</dbReference>
<dbReference type="SMART" id="SM00996">
    <property type="entry name" value="AdoHcyase"/>
    <property type="match status" value="1"/>
</dbReference>
<dbReference type="EnsemblMetazoa" id="CLYHEMT006691.2">
    <property type="protein sequence ID" value="CLYHEMP006691.2"/>
    <property type="gene ID" value="CLYHEMG006691"/>
</dbReference>
<dbReference type="EC" id="3.13.2.1" evidence="6"/>
<evidence type="ECO:0000256" key="3">
    <source>
        <dbReference type="ARBA" id="ARBA00023027"/>
    </source>
</evidence>
<dbReference type="AlphaFoldDB" id="A0A7M5VAZ0"/>
<dbReference type="GO" id="GO:0006730">
    <property type="term" value="P:one-carbon metabolic process"/>
    <property type="evidence" value="ECO:0007669"/>
    <property type="project" value="UniProtKB-KW"/>
</dbReference>
<dbReference type="Pfam" id="PF00670">
    <property type="entry name" value="AdoHcyase_NAD"/>
    <property type="match status" value="1"/>
</dbReference>
<feature type="binding site" evidence="5">
    <location>
        <position position="438"/>
    </location>
    <ligand>
        <name>NAD(+)</name>
        <dbReference type="ChEBI" id="CHEBI:57540"/>
    </ligand>
</feature>
<comment type="cofactor">
    <cofactor evidence="5 6">
        <name>NAD(+)</name>
        <dbReference type="ChEBI" id="CHEBI:57540"/>
    </cofactor>
    <text evidence="5 6">Binds 1 NAD(+) per subunit.</text>
</comment>
<evidence type="ECO:0000256" key="2">
    <source>
        <dbReference type="ARBA" id="ARBA00022563"/>
    </source>
</evidence>
<dbReference type="FunFam" id="3.40.50.720:FF:000035">
    <property type="entry name" value="Adenosylhomocysteinase"/>
    <property type="match status" value="1"/>
</dbReference>
<comment type="catalytic activity">
    <reaction evidence="6">
        <text>S-adenosyl-L-homocysteine + H2O = L-homocysteine + adenosine</text>
        <dbReference type="Rhea" id="RHEA:21708"/>
        <dbReference type="ChEBI" id="CHEBI:15377"/>
        <dbReference type="ChEBI" id="CHEBI:16335"/>
        <dbReference type="ChEBI" id="CHEBI:57856"/>
        <dbReference type="ChEBI" id="CHEBI:58199"/>
        <dbReference type="EC" id="3.13.2.1"/>
    </reaction>
</comment>
<feature type="binding site" evidence="4">
    <location>
        <position position="282"/>
    </location>
    <ligand>
        <name>substrate</name>
    </ligand>
</feature>
<dbReference type="NCBIfam" id="NF004005">
    <property type="entry name" value="PRK05476.2-3"/>
    <property type="match status" value="1"/>
</dbReference>
<dbReference type="PROSITE" id="PS00738">
    <property type="entry name" value="ADOHCYASE_1"/>
    <property type="match status" value="1"/>
</dbReference>
<dbReference type="PANTHER" id="PTHR23420:SF0">
    <property type="entry name" value="ADENOSYLHOMOCYSTEINASE"/>
    <property type="match status" value="1"/>
</dbReference>
<keyword evidence="6" id="KW-0378">Hydrolase</keyword>
<organism evidence="10 11">
    <name type="scientific">Clytia hemisphaerica</name>
    <dbReference type="NCBI Taxonomy" id="252671"/>
    <lineage>
        <taxon>Eukaryota</taxon>
        <taxon>Metazoa</taxon>
        <taxon>Cnidaria</taxon>
        <taxon>Hydrozoa</taxon>
        <taxon>Hydroidolina</taxon>
        <taxon>Leptothecata</taxon>
        <taxon>Obeliida</taxon>
        <taxon>Clytiidae</taxon>
        <taxon>Clytia</taxon>
    </lineage>
</organism>
<accession>A0A7M5VAZ0</accession>
<dbReference type="InterPro" id="IPR042172">
    <property type="entry name" value="Adenosylhomocyst_ase-like_sf"/>
</dbReference>
<keyword evidence="2 6" id="KW-0554">One-carbon metabolism</keyword>
<dbReference type="UniPathway" id="UPA00314">
    <property type="reaction ID" value="UER00076"/>
</dbReference>
<dbReference type="InterPro" id="IPR000043">
    <property type="entry name" value="Adenosylhomocysteinase-like"/>
</dbReference>
<feature type="region of interest" description="Disordered" evidence="8">
    <location>
        <begin position="55"/>
        <end position="95"/>
    </location>
</feature>
<reference evidence="10" key="1">
    <citation type="submission" date="2021-01" db="UniProtKB">
        <authorList>
            <consortium name="EnsemblMetazoa"/>
        </authorList>
    </citation>
    <scope>IDENTIFICATION</scope>
</reference>
<feature type="binding site" evidence="4">
    <location>
        <position position="248"/>
    </location>
    <ligand>
        <name>substrate</name>
    </ligand>
</feature>
<dbReference type="Proteomes" id="UP000594262">
    <property type="component" value="Unplaced"/>
</dbReference>
<dbReference type="FunFam" id="3.40.50.1480:FF:000009">
    <property type="entry name" value="Adenosylhomocysteinase like 2"/>
    <property type="match status" value="1"/>
</dbReference>
<evidence type="ECO:0000256" key="7">
    <source>
        <dbReference type="RuleBase" id="RU004166"/>
    </source>
</evidence>
<sequence>MSAPVNRKVSTAYLSTMYKSKPPNIKDDIPEGHTYNKGFQTSAKRALMGLRQRTLSTGSTGSCSSNYSSYSDASYSSDEEDGENPREKEQANSSGQSDFCIRNIKLYDFGRREIDIAEQEMPGIVLLRKRNHNEKPLEGARIVGCTHITAQAAVLIETLSALGAQVRWCACNIYSTQNEVAAALAEAGYPIFAWKGESEEDFWWCIEQCISYQGWTPNLVLDDGGDATHLLLKKYPHIFNQLKGIVEESVTGVHRLYQLSKQQKLSVPAMNVNDSVTKTKFDNLYCCRESILDSLKRTTDVMFGGKQVLVSGYGEVGKGCCQALKGLGAVVYVTEVDPICALQACMDGFRVVRMEEVIRNIDILITCTGNKHVVRRDHMDRLKNGCIVCNMGHSNTEIDVQSLRTADLTWQKVRSQVDHVIWPDGKRITLLAEGRLVNLSCSSVPSFVLSITATTQAVALIELFRAPVGRYQNDVYLLPKKMDEYVAALHLPSFDAHLTELSDEQVKYSGISKTGPFKPHYYRY</sequence>
<dbReference type="CDD" id="cd00401">
    <property type="entry name" value="SAHH"/>
    <property type="match status" value="1"/>
</dbReference>
<dbReference type="Gene3D" id="3.40.50.1480">
    <property type="entry name" value="Adenosylhomocysteinase-like"/>
    <property type="match status" value="2"/>
</dbReference>
<evidence type="ECO:0000256" key="8">
    <source>
        <dbReference type="SAM" id="MobiDB-lite"/>
    </source>
</evidence>
<evidence type="ECO:0000256" key="5">
    <source>
        <dbReference type="PIRSR" id="PIRSR001109-2"/>
    </source>
</evidence>
<feature type="binding site" evidence="5">
    <location>
        <begin position="314"/>
        <end position="319"/>
    </location>
    <ligand>
        <name>NAD(+)</name>
        <dbReference type="ChEBI" id="CHEBI:57540"/>
    </ligand>
</feature>
<evidence type="ECO:0000256" key="1">
    <source>
        <dbReference type="ARBA" id="ARBA00007122"/>
    </source>
</evidence>
<evidence type="ECO:0000259" key="9">
    <source>
        <dbReference type="SMART" id="SM00997"/>
    </source>
</evidence>
<protein>
    <recommendedName>
        <fullName evidence="6">Adenosylhomocysteinase</fullName>
        <ecNumber evidence="6">3.13.2.1</ecNumber>
    </recommendedName>
</protein>
<dbReference type="OrthoDB" id="10007170at2759"/>
<dbReference type="InterPro" id="IPR020082">
    <property type="entry name" value="S-Ado-L-homoCys_hydrolase_CS"/>
</dbReference>
<evidence type="ECO:0000313" key="11">
    <source>
        <dbReference type="Proteomes" id="UP000594262"/>
    </source>
</evidence>
<evidence type="ECO:0000256" key="4">
    <source>
        <dbReference type="PIRSR" id="PIRSR001109-1"/>
    </source>
</evidence>
<feature type="compositionally biased region" description="Low complexity" evidence="8">
    <location>
        <begin position="55"/>
        <end position="76"/>
    </location>
</feature>
<dbReference type="SMART" id="SM00997">
    <property type="entry name" value="AdoHcyase_NAD"/>
    <property type="match status" value="1"/>
</dbReference>
<keyword evidence="11" id="KW-1185">Reference proteome</keyword>
<evidence type="ECO:0000256" key="6">
    <source>
        <dbReference type="RuleBase" id="RU000548"/>
    </source>
</evidence>
<feature type="domain" description="S-adenosyl-L-homocysteine hydrolase NAD binding" evidence="9">
    <location>
        <begin position="283"/>
        <end position="444"/>
    </location>
</feature>
<dbReference type="FunFam" id="3.40.50.1480:FF:000002">
    <property type="entry name" value="Adenosylhomocysteinase"/>
    <property type="match status" value="1"/>
</dbReference>
<dbReference type="RefSeq" id="XP_066913632.1">
    <property type="nucleotide sequence ID" value="XM_067057531.1"/>
</dbReference>
<keyword evidence="3 5" id="KW-0520">NAD</keyword>
<comment type="similarity">
    <text evidence="1 7">Belongs to the adenosylhomocysteinase family.</text>
</comment>
<dbReference type="GO" id="GO:0004013">
    <property type="term" value="F:adenosylhomocysteinase activity"/>
    <property type="evidence" value="ECO:0007669"/>
    <property type="project" value="UniProtKB-EC"/>
</dbReference>
<dbReference type="PROSITE" id="PS00739">
    <property type="entry name" value="ADOHCYASE_2"/>
    <property type="match status" value="1"/>
</dbReference>
<feature type="binding site" evidence="4">
    <location>
        <position position="223"/>
    </location>
    <ligand>
        <name>substrate</name>
    </ligand>
</feature>
<comment type="pathway">
    <text evidence="6">Amino-acid biosynthesis; L-homocysteine biosynthesis; L-homocysteine from S-adenosyl-L-homocysteine: step 1/1.</text>
</comment>
<dbReference type="GeneID" id="136800919"/>
<dbReference type="GO" id="GO:0005829">
    <property type="term" value="C:cytosol"/>
    <property type="evidence" value="ECO:0007669"/>
    <property type="project" value="TreeGrafter"/>
</dbReference>
<dbReference type="SUPFAM" id="SSF52283">
    <property type="entry name" value="Formate/glycerate dehydrogenase catalytic domain-like"/>
    <property type="match status" value="1"/>
</dbReference>
<dbReference type="PANTHER" id="PTHR23420">
    <property type="entry name" value="ADENOSYLHOMOCYSTEINASE"/>
    <property type="match status" value="1"/>
</dbReference>
<dbReference type="NCBIfam" id="TIGR00936">
    <property type="entry name" value="ahcY"/>
    <property type="match status" value="1"/>
</dbReference>
<evidence type="ECO:0000313" key="10">
    <source>
        <dbReference type="EnsemblMetazoa" id="CLYHEMP006691.2"/>
    </source>
</evidence>
<feature type="binding site" evidence="4">
    <location>
        <position position="149"/>
    </location>
    <ligand>
        <name>substrate</name>
    </ligand>
</feature>
<dbReference type="Pfam" id="PF05221">
    <property type="entry name" value="AdoHcyase"/>
    <property type="match status" value="1"/>
</dbReference>
<name>A0A7M5VAZ0_9CNID</name>
<dbReference type="SUPFAM" id="SSF51735">
    <property type="entry name" value="NAD(P)-binding Rossmann-fold domains"/>
    <property type="match status" value="1"/>
</dbReference>
<feature type="binding site" evidence="5">
    <location>
        <position position="335"/>
    </location>
    <ligand>
        <name>NAD(+)</name>
        <dbReference type="ChEBI" id="CHEBI:57540"/>
    </ligand>
</feature>
<dbReference type="PIRSF" id="PIRSF001109">
    <property type="entry name" value="Ad_hcy_hydrolase"/>
    <property type="match status" value="1"/>
</dbReference>
<proteinExistence type="inferred from homology"/>
<dbReference type="GO" id="GO:0033353">
    <property type="term" value="P:S-adenosylmethionine cycle"/>
    <property type="evidence" value="ECO:0007669"/>
    <property type="project" value="TreeGrafter"/>
</dbReference>
<dbReference type="InterPro" id="IPR015878">
    <property type="entry name" value="Ado_hCys_hydrolase_NAD-bd"/>
</dbReference>
<feature type="binding site" evidence="4">
    <location>
        <position position="278"/>
    </location>
    <ligand>
        <name>substrate</name>
    </ligand>
</feature>